<proteinExistence type="predicted"/>
<protein>
    <submittedName>
        <fullName evidence="1">Uncharacterized protein</fullName>
    </submittedName>
</protein>
<accession>A0A0G4J376</accession>
<name>A0A0G4J376_PLABS</name>
<dbReference type="Proteomes" id="UP000039324">
    <property type="component" value="Unassembled WGS sequence"/>
</dbReference>
<evidence type="ECO:0000313" key="1">
    <source>
        <dbReference type="EMBL" id="CEP02030.1"/>
    </source>
</evidence>
<reference evidence="1 2" key="1">
    <citation type="submission" date="2015-02" db="EMBL/GenBank/DDBJ databases">
        <authorList>
            <person name="Chooi Y.-H."/>
        </authorList>
    </citation>
    <scope>NUCLEOTIDE SEQUENCE [LARGE SCALE GENOMIC DNA]</scope>
    <source>
        <strain evidence="1">E3</strain>
    </source>
</reference>
<evidence type="ECO:0000313" key="2">
    <source>
        <dbReference type="Proteomes" id="UP000039324"/>
    </source>
</evidence>
<sequence length="84" mass="9180">MGGDQPEEGSPFVGNADDNVDLMEQAKTLWQTKLKHQHQLSPGDWVACTADGVVLVDDAENRLQSKIALRSLDPASTYVERIDG</sequence>
<keyword evidence="2" id="KW-1185">Reference proteome</keyword>
<gene>
    <name evidence="1" type="ORF">PBRA_002295</name>
</gene>
<dbReference type="AlphaFoldDB" id="A0A0G4J376"/>
<organism evidence="1 2">
    <name type="scientific">Plasmodiophora brassicae</name>
    <name type="common">Clubroot disease agent</name>
    <dbReference type="NCBI Taxonomy" id="37360"/>
    <lineage>
        <taxon>Eukaryota</taxon>
        <taxon>Sar</taxon>
        <taxon>Rhizaria</taxon>
        <taxon>Endomyxa</taxon>
        <taxon>Phytomyxea</taxon>
        <taxon>Plasmodiophorida</taxon>
        <taxon>Plasmodiophoridae</taxon>
        <taxon>Plasmodiophora</taxon>
    </lineage>
</organism>
<dbReference type="EMBL" id="CDSF01000122">
    <property type="protein sequence ID" value="CEP02030.1"/>
    <property type="molecule type" value="Genomic_DNA"/>
</dbReference>